<dbReference type="InterPro" id="IPR050745">
    <property type="entry name" value="Multifunctional_regulatory"/>
</dbReference>
<dbReference type="AlphaFoldDB" id="A0A4R1YVK1"/>
<evidence type="ECO:0000313" key="4">
    <source>
        <dbReference type="EMBL" id="TCM85159.1"/>
    </source>
</evidence>
<evidence type="ECO:0000256" key="1">
    <source>
        <dbReference type="ARBA" id="ARBA00022737"/>
    </source>
</evidence>
<dbReference type="InterPro" id="IPR036770">
    <property type="entry name" value="Ankyrin_rpt-contain_sf"/>
</dbReference>
<evidence type="ECO:0000313" key="5">
    <source>
        <dbReference type="Proteomes" id="UP000295277"/>
    </source>
</evidence>
<protein>
    <submittedName>
        <fullName evidence="4">Ankyrin repeat protein</fullName>
    </submittedName>
</protein>
<dbReference type="SUPFAM" id="SSF48403">
    <property type="entry name" value="Ankyrin repeat"/>
    <property type="match status" value="1"/>
</dbReference>
<comment type="caution">
    <text evidence="4">The sequence shown here is derived from an EMBL/GenBank/DDBJ whole genome shotgun (WGS) entry which is preliminary data.</text>
</comment>
<dbReference type="PROSITE" id="PS50088">
    <property type="entry name" value="ANK_REPEAT"/>
    <property type="match status" value="1"/>
</dbReference>
<evidence type="ECO:0000256" key="3">
    <source>
        <dbReference type="PROSITE-ProRule" id="PRU00023"/>
    </source>
</evidence>
<dbReference type="PROSITE" id="PS50297">
    <property type="entry name" value="ANK_REP_REGION"/>
    <property type="match status" value="1"/>
</dbReference>
<dbReference type="Pfam" id="PF12796">
    <property type="entry name" value="Ank_2"/>
    <property type="match status" value="1"/>
</dbReference>
<name>A0A4R1YVK1_9RHOB</name>
<dbReference type="Proteomes" id="UP000295277">
    <property type="component" value="Unassembled WGS sequence"/>
</dbReference>
<dbReference type="Pfam" id="PF00023">
    <property type="entry name" value="Ank"/>
    <property type="match status" value="1"/>
</dbReference>
<reference evidence="4 5" key="1">
    <citation type="submission" date="2019-03" db="EMBL/GenBank/DDBJ databases">
        <title>Genomic Encyclopedia of Type Strains, Phase IV (KMG-IV): sequencing the most valuable type-strain genomes for metagenomic binning, comparative biology and taxonomic classification.</title>
        <authorList>
            <person name="Goeker M."/>
        </authorList>
    </citation>
    <scope>NUCLEOTIDE SEQUENCE [LARGE SCALE GENOMIC DNA]</scope>
    <source>
        <strain evidence="4 5">DSM 21153</strain>
    </source>
</reference>
<dbReference type="OrthoDB" id="928522at2"/>
<keyword evidence="2 3" id="KW-0040">ANK repeat</keyword>
<dbReference type="PANTHER" id="PTHR24189">
    <property type="entry name" value="MYOTROPHIN"/>
    <property type="match status" value="1"/>
</dbReference>
<keyword evidence="1" id="KW-0677">Repeat</keyword>
<proteinExistence type="predicted"/>
<organism evidence="4 5">
    <name type="scientific">Rhodovulum steppense</name>
    <dbReference type="NCBI Taxonomy" id="540251"/>
    <lineage>
        <taxon>Bacteria</taxon>
        <taxon>Pseudomonadati</taxon>
        <taxon>Pseudomonadota</taxon>
        <taxon>Alphaproteobacteria</taxon>
        <taxon>Rhodobacterales</taxon>
        <taxon>Paracoccaceae</taxon>
        <taxon>Rhodovulum</taxon>
    </lineage>
</organism>
<gene>
    <name evidence="4" type="ORF">EV216_10810</name>
</gene>
<dbReference type="SMART" id="SM00248">
    <property type="entry name" value="ANK"/>
    <property type="match status" value="4"/>
</dbReference>
<accession>A0A4R1YVK1</accession>
<keyword evidence="5" id="KW-1185">Reference proteome</keyword>
<evidence type="ECO:0000256" key="2">
    <source>
        <dbReference type="ARBA" id="ARBA00023043"/>
    </source>
</evidence>
<feature type="repeat" description="ANK" evidence="3">
    <location>
        <begin position="229"/>
        <end position="261"/>
    </location>
</feature>
<sequence length="344" mass="37438">MGMNLADLLSELEGASRSGAFDRFEDLVTRVEAAVEAMTPDIGGEAARARRRIAALRVELVRSPGFTAENDRLCAALAAAEAEGDTLLSQRLSEALYRRGKAIMATLRVREDEAEPTDEPTRELFAAIAADDVDRLRACLAGSDIDARHGPLQETALFHALSVEGRSVAMVEFLLAQGADPNAGMADGYRPLHAVAAYPWGWESATIKAVLTDLLVKMGGDIEARTESWGWTPLHRAVLEGSADELEALLRAGADPNAPFDERSQPWFTPGRLPLQIAGHDTAKVRLLLDYGADPRRTDGLGEDTASYLRMLIAEHLAHRAEEDAHRAGLERSLELVRDWPARS</sequence>
<dbReference type="Gene3D" id="1.25.40.20">
    <property type="entry name" value="Ankyrin repeat-containing domain"/>
    <property type="match status" value="2"/>
</dbReference>
<dbReference type="InterPro" id="IPR002110">
    <property type="entry name" value="Ankyrin_rpt"/>
</dbReference>
<dbReference type="RefSeq" id="WP_132694284.1">
    <property type="nucleotide sequence ID" value="NZ_SLVM01000008.1"/>
</dbReference>
<dbReference type="EMBL" id="SLVM01000008">
    <property type="protein sequence ID" value="TCM85159.1"/>
    <property type="molecule type" value="Genomic_DNA"/>
</dbReference>